<evidence type="ECO:0000259" key="3">
    <source>
        <dbReference type="Pfam" id="PF25137"/>
    </source>
</evidence>
<dbReference type="InterPro" id="IPR056798">
    <property type="entry name" value="ADH_Fe_C"/>
</dbReference>
<dbReference type="Proteomes" id="UP000245711">
    <property type="component" value="Chromosome"/>
</dbReference>
<dbReference type="Pfam" id="PF25137">
    <property type="entry name" value="ADH_Fe_C"/>
    <property type="match status" value="1"/>
</dbReference>
<protein>
    <submittedName>
        <fullName evidence="4">Uncharacterized protein</fullName>
    </submittedName>
</protein>
<keyword evidence="5" id="KW-1185">Reference proteome</keyword>
<accession>A0A2S2BZ48</accession>
<dbReference type="PANTHER" id="PTHR11496">
    <property type="entry name" value="ALCOHOL DEHYDROGENASE"/>
    <property type="match status" value="1"/>
</dbReference>
<gene>
    <name evidence="4" type="ORF">CBI38_22435</name>
</gene>
<organism evidence="4 5">
    <name type="scientific">Rhodococcus oxybenzonivorans</name>
    <dbReference type="NCBI Taxonomy" id="1990687"/>
    <lineage>
        <taxon>Bacteria</taxon>
        <taxon>Bacillati</taxon>
        <taxon>Actinomycetota</taxon>
        <taxon>Actinomycetes</taxon>
        <taxon>Mycobacteriales</taxon>
        <taxon>Nocardiaceae</taxon>
        <taxon>Rhodococcus</taxon>
    </lineage>
</organism>
<dbReference type="SUPFAM" id="SSF56796">
    <property type="entry name" value="Dehydroquinate synthase-like"/>
    <property type="match status" value="1"/>
</dbReference>
<dbReference type="Gene3D" id="1.20.1090.10">
    <property type="entry name" value="Dehydroquinate synthase-like - alpha domain"/>
    <property type="match status" value="1"/>
</dbReference>
<dbReference type="PANTHER" id="PTHR11496:SF83">
    <property type="entry name" value="HYDROXYACID-OXOACID TRANSHYDROGENASE, MITOCHONDRIAL"/>
    <property type="match status" value="1"/>
</dbReference>
<dbReference type="KEGG" id="roz:CBI38_22435"/>
<dbReference type="OrthoDB" id="323926at2"/>
<evidence type="ECO:0000259" key="2">
    <source>
        <dbReference type="Pfam" id="PF00465"/>
    </source>
</evidence>
<evidence type="ECO:0000313" key="5">
    <source>
        <dbReference type="Proteomes" id="UP000245711"/>
    </source>
</evidence>
<proteinExistence type="predicted"/>
<evidence type="ECO:0000313" key="4">
    <source>
        <dbReference type="EMBL" id="AWK73907.1"/>
    </source>
</evidence>
<evidence type="ECO:0000256" key="1">
    <source>
        <dbReference type="ARBA" id="ARBA00023002"/>
    </source>
</evidence>
<dbReference type="RefSeq" id="WP_109332379.1">
    <property type="nucleotide sequence ID" value="NZ_CP021354.1"/>
</dbReference>
<dbReference type="InterPro" id="IPR039697">
    <property type="entry name" value="Alcohol_dehydrogenase_Fe"/>
</dbReference>
<dbReference type="InterPro" id="IPR001670">
    <property type="entry name" value="ADH_Fe/GldA"/>
</dbReference>
<name>A0A2S2BZ48_9NOCA</name>
<sequence length="375" mass="39150">MSVRTFFRAALRVHWGAEHLAAELDRCGSARPVLVCAPSVARDGTLIEFVARAAGRDLAGVISDVRPHSPIDTVLAAADELATADAVVVVGGGSAMVTARAANIVRAEGKDLAALATHRNDRGQLVSPRLNRPKLPMVVLPTTPTTAATKAGSAVTHTELSERIALFDPGTRARCVIVDPALMVGAPDTVVRDAAVNALVMAVEGLTTKRRNLFADAALGYAARHLPGRIRALADNPHDPDVRIELSVLALLVGDGTDSAGGGLTAALSHTIGHQVHVHNGVVDAIVLPHVLDLVIRRDPSAVSALKDVFGSVPASVAAEKLLADLSKPRRLSEIGVAPTDLTDLARAAMSDFASAGTTFRVNEHDLERVLESAL</sequence>
<dbReference type="Gene3D" id="3.40.50.1970">
    <property type="match status" value="1"/>
</dbReference>
<dbReference type="Pfam" id="PF00465">
    <property type="entry name" value="Fe-ADH"/>
    <property type="match status" value="1"/>
</dbReference>
<dbReference type="GO" id="GO:0004022">
    <property type="term" value="F:alcohol dehydrogenase (NAD+) activity"/>
    <property type="evidence" value="ECO:0007669"/>
    <property type="project" value="TreeGrafter"/>
</dbReference>
<reference evidence="4 5" key="1">
    <citation type="submission" date="2017-05" db="EMBL/GenBank/DDBJ databases">
        <title>Isolation of Rhodococcus sp. S2-17 biodegrading of BP-3.</title>
        <authorList>
            <person name="Lee Y."/>
            <person name="Kim K.H."/>
            <person name="Chun B.H."/>
            <person name="Jung H.S."/>
            <person name="Jeon C.O."/>
        </authorList>
    </citation>
    <scope>NUCLEOTIDE SEQUENCE [LARGE SCALE GENOMIC DNA]</scope>
    <source>
        <strain evidence="4 5">S2-17</strain>
    </source>
</reference>
<feature type="domain" description="Alcohol dehydrogenase iron-type/glycerol dehydrogenase GldA" evidence="2">
    <location>
        <begin position="17"/>
        <end position="180"/>
    </location>
</feature>
<dbReference type="EMBL" id="CP021354">
    <property type="protein sequence ID" value="AWK73907.1"/>
    <property type="molecule type" value="Genomic_DNA"/>
</dbReference>
<feature type="domain" description="Fe-containing alcohol dehydrogenase-like C-terminal" evidence="3">
    <location>
        <begin position="195"/>
        <end position="374"/>
    </location>
</feature>
<keyword evidence="1" id="KW-0560">Oxidoreductase</keyword>
<dbReference type="AlphaFoldDB" id="A0A2S2BZ48"/>
<dbReference type="CDD" id="cd14866">
    <property type="entry name" value="Fe-ADH-like"/>
    <property type="match status" value="1"/>
</dbReference>
<dbReference type="GO" id="GO:0046872">
    <property type="term" value="F:metal ion binding"/>
    <property type="evidence" value="ECO:0007669"/>
    <property type="project" value="InterPro"/>
</dbReference>